<evidence type="ECO:0000313" key="1">
    <source>
        <dbReference type="EMBL" id="OWR33620.1"/>
    </source>
</evidence>
<reference evidence="1 2" key="1">
    <citation type="submission" date="2017-06" db="EMBL/GenBank/DDBJ databases">
        <authorList>
            <person name="Kim H.J."/>
            <person name="Triplett B.A."/>
        </authorList>
    </citation>
    <scope>NUCLEOTIDE SEQUENCE [LARGE SCALE GENOMIC DNA]</scope>
    <source>
        <strain evidence="1 2">S18795</strain>
    </source>
</reference>
<evidence type="ECO:0000313" key="2">
    <source>
        <dbReference type="Proteomes" id="UP000197904"/>
    </source>
</evidence>
<organism evidence="1 2">
    <name type="scientific">Stenotrophomonas pavanii</name>
    <dbReference type="NCBI Taxonomy" id="487698"/>
    <lineage>
        <taxon>Bacteria</taxon>
        <taxon>Pseudomonadati</taxon>
        <taxon>Pseudomonadota</taxon>
        <taxon>Gammaproteobacteria</taxon>
        <taxon>Lysobacterales</taxon>
        <taxon>Lysobacteraceae</taxon>
        <taxon>Stenotrophomonas</taxon>
    </lineage>
</organism>
<name>A0A246KYS7_9GAMM</name>
<sequence>MNPTNILRALAALLVVAALAAGGFAAWKYTAMAQRVTELEESAKELADLKQTVETLNREAVRRSAFDAALRNARATTNRSVEIAANADPETGDYLSRRIPDELRRAHLESRAGAVPPADRH</sequence>
<protein>
    <submittedName>
        <fullName evidence="1">Uncharacterized protein</fullName>
    </submittedName>
</protein>
<comment type="caution">
    <text evidence="1">The sequence shown here is derived from an EMBL/GenBank/DDBJ whole genome shotgun (WGS) entry which is preliminary data.</text>
</comment>
<proteinExistence type="predicted"/>
<gene>
    <name evidence="1" type="ORF">CEE55_10765</name>
</gene>
<dbReference type="EMBL" id="NIXP01000075">
    <property type="protein sequence ID" value="OWR33620.1"/>
    <property type="molecule type" value="Genomic_DNA"/>
</dbReference>
<dbReference type="AlphaFoldDB" id="A0A246KYS7"/>
<dbReference type="RefSeq" id="WP_005412414.1">
    <property type="nucleotide sequence ID" value="NZ_CP197388.1"/>
</dbReference>
<dbReference type="Proteomes" id="UP000197904">
    <property type="component" value="Unassembled WGS sequence"/>
</dbReference>
<accession>A0A246KYS7</accession>